<dbReference type="HOGENOM" id="CLU_062376_1_0_6"/>
<dbReference type="EMBL" id="ATGI01000032">
    <property type="protein sequence ID" value="EPF71606.1"/>
    <property type="molecule type" value="Genomic_DNA"/>
</dbReference>
<reference evidence="1 2" key="1">
    <citation type="submission" date="2013-06" db="EMBL/GenBank/DDBJ databases">
        <title>The Genome Sequence of Acinetobacter rudis CIP 110305.</title>
        <authorList>
            <consortium name="The Broad Institute Genome Sequencing Platform"/>
            <consortium name="The Broad Institute Genome Sequencing Center for Infectious Disease"/>
            <person name="Cerqueira G."/>
            <person name="Feldgarden M."/>
            <person name="Courvalin P."/>
            <person name="Perichon B."/>
            <person name="Grillot-Courvalin C."/>
            <person name="Clermont D."/>
            <person name="Rocha E."/>
            <person name="Yoon E.-J."/>
            <person name="Nemec A."/>
            <person name="Young S.K."/>
            <person name="Zeng Q."/>
            <person name="Gargeya S."/>
            <person name="Fitzgerald M."/>
            <person name="Abouelleil A."/>
            <person name="Alvarado L."/>
            <person name="Berlin A.M."/>
            <person name="Chapman S.B."/>
            <person name="Dewar J."/>
            <person name="Goldberg J."/>
            <person name="Griggs A."/>
            <person name="Gujja S."/>
            <person name="Hansen M."/>
            <person name="Howarth C."/>
            <person name="Imamovic A."/>
            <person name="Larimer J."/>
            <person name="McCowan C."/>
            <person name="Murphy C."/>
            <person name="Pearson M."/>
            <person name="Priest M."/>
            <person name="Roberts A."/>
            <person name="Saif S."/>
            <person name="Shea T."/>
            <person name="Sykes S."/>
            <person name="Wortman J."/>
            <person name="Nusbaum C."/>
            <person name="Birren B."/>
        </authorList>
    </citation>
    <scope>NUCLEOTIDE SEQUENCE [LARGE SCALE GENOMIC DNA]</scope>
    <source>
        <strain evidence="1 2">CIP 110305</strain>
    </source>
</reference>
<dbReference type="InterPro" id="IPR046237">
    <property type="entry name" value="DUF6270"/>
</dbReference>
<proteinExistence type="predicted"/>
<dbReference type="eggNOG" id="ENOG5032VQY">
    <property type="taxonomic scope" value="Bacteria"/>
</dbReference>
<keyword evidence="2" id="KW-1185">Reference proteome</keyword>
<accession>S3NYA4</accession>
<evidence type="ECO:0000313" key="1">
    <source>
        <dbReference type="EMBL" id="EPF71606.1"/>
    </source>
</evidence>
<sequence>MSIKVFIQGSCVTRDAFPFSEGYDIVHYGARSSLATLASNKINANYDLSSISSDFQRRMLVDDHNRNLLANIEDKDFDIFILDFIDERDGLINIDGNGFVTNLPEFRSLDLEKQSSQVLKIEPRSDELFNLFCSGFDRLYSKLVEINKQDCCCINQVYWAKIKDDGTKIYGNTDYIDEENKFLEKIYNYIRQNYSDVRFMTYESSKLIANSKHKWGLTPFHYVDDVYKTFLSNLEKKLASLVYIIDITQNKFRDNLFFAGIIDSNLNLEYAAYLYKNGEKIDDIFYQSMPIFKFKYDGDGDYMIRLFCRVKGTNIKNTQYSVPIKF</sequence>
<name>S3NYA4_9GAMM</name>
<evidence type="ECO:0000313" key="2">
    <source>
        <dbReference type="Proteomes" id="UP000014568"/>
    </source>
</evidence>
<comment type="caution">
    <text evidence="1">The sequence shown here is derived from an EMBL/GenBank/DDBJ whole genome shotgun (WGS) entry which is preliminary data.</text>
</comment>
<dbReference type="STRING" id="632955.GCA_000829675_00401"/>
<dbReference type="Proteomes" id="UP000014568">
    <property type="component" value="Unassembled WGS sequence"/>
</dbReference>
<protein>
    <submittedName>
        <fullName evidence="1">Uncharacterized protein</fullName>
    </submittedName>
</protein>
<dbReference type="OrthoDB" id="8421922at2"/>
<dbReference type="Pfam" id="PF19786">
    <property type="entry name" value="DUF6270"/>
    <property type="match status" value="1"/>
</dbReference>
<gene>
    <name evidence="1" type="ORF">F945_02639</name>
</gene>
<dbReference type="AlphaFoldDB" id="S3NYA4"/>
<dbReference type="PATRIC" id="fig|421052.3.peg.2577"/>
<organism evidence="1 2">
    <name type="scientific">Acinetobacter rudis CIP 110305</name>
    <dbReference type="NCBI Taxonomy" id="421052"/>
    <lineage>
        <taxon>Bacteria</taxon>
        <taxon>Pseudomonadati</taxon>
        <taxon>Pseudomonadota</taxon>
        <taxon>Gammaproteobacteria</taxon>
        <taxon>Moraxellales</taxon>
        <taxon>Moraxellaceae</taxon>
        <taxon>Acinetobacter</taxon>
    </lineage>
</organism>
<dbReference type="RefSeq" id="WP_016657035.1">
    <property type="nucleotide sequence ID" value="NZ_KE340353.1"/>
</dbReference>